<feature type="domain" description="PAS" evidence="11">
    <location>
        <begin position="242"/>
        <end position="285"/>
    </location>
</feature>
<dbReference type="InterPro" id="IPR036097">
    <property type="entry name" value="HisK_dim/P_sf"/>
</dbReference>
<dbReference type="Pfam" id="PF02518">
    <property type="entry name" value="HATPase_c"/>
    <property type="match status" value="1"/>
</dbReference>
<dbReference type="NCBIfam" id="TIGR00229">
    <property type="entry name" value="sensory_box"/>
    <property type="match status" value="3"/>
</dbReference>
<feature type="domain" description="PAC" evidence="12">
    <location>
        <begin position="432"/>
        <end position="486"/>
    </location>
</feature>
<keyword evidence="8" id="KW-0902">Two-component regulatory system</keyword>
<feature type="coiled-coil region" evidence="9">
    <location>
        <begin position="614"/>
        <end position="641"/>
    </location>
</feature>
<keyword evidence="7" id="KW-0067">ATP-binding</keyword>
<feature type="domain" description="Histidine kinase" evidence="10">
    <location>
        <begin position="506"/>
        <end position="722"/>
    </location>
</feature>
<evidence type="ECO:0000256" key="2">
    <source>
        <dbReference type="ARBA" id="ARBA00012438"/>
    </source>
</evidence>
<dbReference type="InterPro" id="IPR000700">
    <property type="entry name" value="PAS-assoc_C"/>
</dbReference>
<dbReference type="InterPro" id="IPR005467">
    <property type="entry name" value="His_kinase_dom"/>
</dbReference>
<feature type="domain" description="PAS" evidence="11">
    <location>
        <begin position="116"/>
        <end position="186"/>
    </location>
</feature>
<evidence type="ECO:0000256" key="5">
    <source>
        <dbReference type="ARBA" id="ARBA00022741"/>
    </source>
</evidence>
<protein>
    <recommendedName>
        <fullName evidence="2">histidine kinase</fullName>
        <ecNumber evidence="2">2.7.13.3</ecNumber>
    </recommendedName>
</protein>
<dbReference type="InterPro" id="IPR036890">
    <property type="entry name" value="HATPase_C_sf"/>
</dbReference>
<evidence type="ECO:0000256" key="8">
    <source>
        <dbReference type="ARBA" id="ARBA00023012"/>
    </source>
</evidence>
<dbReference type="Gene3D" id="3.30.565.10">
    <property type="entry name" value="Histidine kinase-like ATPase, C-terminal domain"/>
    <property type="match status" value="1"/>
</dbReference>
<dbReference type="Gene3D" id="1.10.287.130">
    <property type="match status" value="1"/>
</dbReference>
<dbReference type="SMART" id="SM00091">
    <property type="entry name" value="PAS"/>
    <property type="match status" value="3"/>
</dbReference>
<dbReference type="InterPro" id="IPR013656">
    <property type="entry name" value="PAS_4"/>
</dbReference>
<keyword evidence="9" id="KW-0175">Coiled coil</keyword>
<dbReference type="SMART" id="SM00086">
    <property type="entry name" value="PAC"/>
    <property type="match status" value="2"/>
</dbReference>
<dbReference type="Proteomes" id="UP000290092">
    <property type="component" value="Unassembled WGS sequence"/>
</dbReference>
<name>A0AAX2AHN5_9BACT</name>
<dbReference type="KEGG" id="amyt:AMYT_1741"/>
<keyword evidence="14" id="KW-1185">Reference proteome</keyword>
<dbReference type="PRINTS" id="PR00344">
    <property type="entry name" value="BCTRLSENSOR"/>
</dbReference>
<evidence type="ECO:0000259" key="11">
    <source>
        <dbReference type="PROSITE" id="PS50112"/>
    </source>
</evidence>
<dbReference type="InterPro" id="IPR003594">
    <property type="entry name" value="HATPase_dom"/>
</dbReference>
<dbReference type="SMART" id="SM00387">
    <property type="entry name" value="HATPase_c"/>
    <property type="match status" value="1"/>
</dbReference>
<keyword evidence="6" id="KW-0418">Kinase</keyword>
<accession>A0AAX2AHN5</accession>
<dbReference type="PANTHER" id="PTHR43065">
    <property type="entry name" value="SENSOR HISTIDINE KINASE"/>
    <property type="match status" value="1"/>
</dbReference>
<dbReference type="SUPFAM" id="SSF55874">
    <property type="entry name" value="ATPase domain of HSP90 chaperone/DNA topoisomerase II/histidine kinase"/>
    <property type="match status" value="1"/>
</dbReference>
<dbReference type="GO" id="GO:0005524">
    <property type="term" value="F:ATP binding"/>
    <property type="evidence" value="ECO:0007669"/>
    <property type="project" value="UniProtKB-KW"/>
</dbReference>
<dbReference type="Pfam" id="PF00512">
    <property type="entry name" value="HisKA"/>
    <property type="match status" value="1"/>
</dbReference>
<dbReference type="CDD" id="cd00130">
    <property type="entry name" value="PAS"/>
    <property type="match status" value="3"/>
</dbReference>
<dbReference type="PANTHER" id="PTHR43065:SF10">
    <property type="entry name" value="PEROXIDE STRESS-ACTIVATED HISTIDINE KINASE MAK3"/>
    <property type="match status" value="1"/>
</dbReference>
<evidence type="ECO:0000259" key="12">
    <source>
        <dbReference type="PROSITE" id="PS50113"/>
    </source>
</evidence>
<evidence type="ECO:0000256" key="4">
    <source>
        <dbReference type="ARBA" id="ARBA00022679"/>
    </source>
</evidence>
<evidence type="ECO:0000259" key="10">
    <source>
        <dbReference type="PROSITE" id="PS50109"/>
    </source>
</evidence>
<keyword evidence="4" id="KW-0808">Transferase</keyword>
<reference evidence="13 14" key="1">
    <citation type="submission" date="2017-09" db="EMBL/GenBank/DDBJ databases">
        <title>Genomics of the genus Arcobacter.</title>
        <authorList>
            <person name="Perez-Cataluna A."/>
            <person name="Figueras M.J."/>
            <person name="Salas-Masso N."/>
        </authorList>
    </citation>
    <scope>NUCLEOTIDE SEQUENCE [LARGE SCALE GENOMIC DNA]</scope>
    <source>
        <strain evidence="13 14">CECT 7386</strain>
    </source>
</reference>
<dbReference type="PROSITE" id="PS50113">
    <property type="entry name" value="PAC"/>
    <property type="match status" value="1"/>
</dbReference>
<dbReference type="AlphaFoldDB" id="A0AAX2AHN5"/>
<dbReference type="RefSeq" id="WP_114842158.1">
    <property type="nucleotide sequence ID" value="NZ_CP031219.1"/>
</dbReference>
<feature type="domain" description="PAS" evidence="11">
    <location>
        <begin position="361"/>
        <end position="417"/>
    </location>
</feature>
<gene>
    <name evidence="13" type="ORF">CP985_07315</name>
</gene>
<sequence>MKSNFIRLLKENSSNLIYEWNPKTKELIWHTKNKFFSINNPNSSNFENLFAQIILEDKKLFSFNKLENKKDYIEFTFHIFDKNNKSKSFMDKSTKIILNNEEVYIGSIEELAFNKTQLKINNILNSIDDLIFYKNLNFEYIECNDAFCKFVNLEKKELLGKKDKDFINKELAHFINSFDKELLKTGKTQCYEFWIKNHKNQKRYIQTKKILLLNENNKPFAIFAIARDLTDKIKNQKLLEDSKKSYIQLFEANKVPVLFIDPKDGKILDANKAALNFYGYSLEEIKKIFISNINTLSKEEIQYEMKLAKEEKRDSFLFRHKLKSNEIKDVEVFSGPLEYENKKILYSIIHDVTNKVKVQKALRQANTIYQNTKEGIFITNLQGDILSANKAFTDITGYTKEEILGKNPKFLKSNKHPISFYKELWEEINKNGYWEGEIINKNKNGKCYPQWLTINTVYDLDNEPINYIAVFSDFTKLKEQEKLLREKDHIMFQQSKMASMGEMLRNIAHQWRQPLSVISSSASGLKLKHELEILHQEEIPEFCDGILKSSKYLSDTIDDFTDFFKNQNQKANFSIKDAIQRAIILSSASLKNNDIELKTQIEEVSIYGVENEFVQVLLNLINNAKDALKNIKIENKTITIKSLIEKNLLKISIKDNAGGVPLKFIDKIFEPYFTTKDKLQGTGIGLYMSQEIITNHLNGTIKVLNYKNKEQKGAEFIIEIPL</sequence>
<evidence type="ECO:0000256" key="9">
    <source>
        <dbReference type="SAM" id="Coils"/>
    </source>
</evidence>
<proteinExistence type="predicted"/>
<evidence type="ECO:0000256" key="1">
    <source>
        <dbReference type="ARBA" id="ARBA00000085"/>
    </source>
</evidence>
<keyword evidence="5" id="KW-0547">Nucleotide-binding</keyword>
<dbReference type="SUPFAM" id="SSF55785">
    <property type="entry name" value="PYP-like sensor domain (PAS domain)"/>
    <property type="match status" value="3"/>
</dbReference>
<dbReference type="PROSITE" id="PS50109">
    <property type="entry name" value="HIS_KIN"/>
    <property type="match status" value="1"/>
</dbReference>
<keyword evidence="3" id="KW-0597">Phosphoprotein</keyword>
<organism evidence="13 14">
    <name type="scientific">Malaciobacter mytili LMG 24559</name>
    <dbReference type="NCBI Taxonomy" id="1032238"/>
    <lineage>
        <taxon>Bacteria</taxon>
        <taxon>Pseudomonadati</taxon>
        <taxon>Campylobacterota</taxon>
        <taxon>Epsilonproteobacteria</taxon>
        <taxon>Campylobacterales</taxon>
        <taxon>Arcobacteraceae</taxon>
        <taxon>Malaciobacter</taxon>
    </lineage>
</organism>
<evidence type="ECO:0000313" key="14">
    <source>
        <dbReference type="Proteomes" id="UP000290092"/>
    </source>
</evidence>
<dbReference type="CDD" id="cd00082">
    <property type="entry name" value="HisKA"/>
    <property type="match status" value="1"/>
</dbReference>
<dbReference type="EMBL" id="NXID01000023">
    <property type="protein sequence ID" value="RXK15711.1"/>
    <property type="molecule type" value="Genomic_DNA"/>
</dbReference>
<dbReference type="InterPro" id="IPR004358">
    <property type="entry name" value="Sig_transdc_His_kin-like_C"/>
</dbReference>
<dbReference type="InterPro" id="IPR001610">
    <property type="entry name" value="PAC"/>
</dbReference>
<dbReference type="InterPro" id="IPR035965">
    <property type="entry name" value="PAS-like_dom_sf"/>
</dbReference>
<dbReference type="Pfam" id="PF08448">
    <property type="entry name" value="PAS_4"/>
    <property type="match status" value="1"/>
</dbReference>
<dbReference type="InterPro" id="IPR003661">
    <property type="entry name" value="HisK_dim/P_dom"/>
</dbReference>
<evidence type="ECO:0000256" key="3">
    <source>
        <dbReference type="ARBA" id="ARBA00022553"/>
    </source>
</evidence>
<dbReference type="Pfam" id="PF13426">
    <property type="entry name" value="PAS_9"/>
    <property type="match status" value="2"/>
</dbReference>
<dbReference type="GO" id="GO:0000155">
    <property type="term" value="F:phosphorelay sensor kinase activity"/>
    <property type="evidence" value="ECO:0007669"/>
    <property type="project" value="InterPro"/>
</dbReference>
<comment type="catalytic activity">
    <reaction evidence="1">
        <text>ATP + protein L-histidine = ADP + protein N-phospho-L-histidine.</text>
        <dbReference type="EC" id="2.7.13.3"/>
    </reaction>
</comment>
<evidence type="ECO:0000256" key="6">
    <source>
        <dbReference type="ARBA" id="ARBA00022777"/>
    </source>
</evidence>
<dbReference type="Gene3D" id="3.30.450.20">
    <property type="entry name" value="PAS domain"/>
    <property type="match status" value="3"/>
</dbReference>
<dbReference type="PROSITE" id="PS50112">
    <property type="entry name" value="PAS"/>
    <property type="match status" value="3"/>
</dbReference>
<dbReference type="SUPFAM" id="SSF47384">
    <property type="entry name" value="Homodimeric domain of signal transducing histidine kinase"/>
    <property type="match status" value="1"/>
</dbReference>
<comment type="caution">
    <text evidence="13">The sequence shown here is derived from an EMBL/GenBank/DDBJ whole genome shotgun (WGS) entry which is preliminary data.</text>
</comment>
<evidence type="ECO:0000313" key="13">
    <source>
        <dbReference type="EMBL" id="RXK15711.1"/>
    </source>
</evidence>
<dbReference type="SMART" id="SM00388">
    <property type="entry name" value="HisKA"/>
    <property type="match status" value="1"/>
</dbReference>
<dbReference type="InterPro" id="IPR000014">
    <property type="entry name" value="PAS"/>
</dbReference>
<evidence type="ECO:0000256" key="7">
    <source>
        <dbReference type="ARBA" id="ARBA00022840"/>
    </source>
</evidence>
<dbReference type="EC" id="2.7.13.3" evidence="2"/>